<sequence>MMTPNAGVAVTTLNMPASLLNEALKEANELYRSGAMTKGHVAANGVDLPGIEQRGDSVLWLHESGVYQTHASLRKLDEAMQAFVQQLAHEVKPKLALTERTDAMLACYPPGARYAKHVDNPDGDGRDGDGRRIALVYYLNDDDWTDDDAGALRLYHPSSDGHDDVLPRRDVLVVFRADRVAHEVLAPRLRRRWALTTWWCAYEHE</sequence>
<comment type="cofactor">
    <cofactor evidence="1">
        <name>L-ascorbate</name>
        <dbReference type="ChEBI" id="CHEBI:38290"/>
    </cofactor>
</comment>
<evidence type="ECO:0000259" key="7">
    <source>
        <dbReference type="PROSITE" id="PS51471"/>
    </source>
</evidence>
<keyword evidence="4" id="KW-0223">Dioxygenase</keyword>
<evidence type="ECO:0000256" key="5">
    <source>
        <dbReference type="ARBA" id="ARBA00023002"/>
    </source>
</evidence>
<dbReference type="InterPro" id="IPR006620">
    <property type="entry name" value="Pro_4_hyd_alph"/>
</dbReference>
<proteinExistence type="predicted"/>
<name>A0A830HZR5_9CHLO</name>
<evidence type="ECO:0000256" key="3">
    <source>
        <dbReference type="ARBA" id="ARBA00022896"/>
    </source>
</evidence>
<keyword evidence="2" id="KW-0479">Metal-binding</keyword>
<reference evidence="8" key="1">
    <citation type="submission" date="2020-10" db="EMBL/GenBank/DDBJ databases">
        <title>Unveiling of a novel bifunctional photoreceptor, Dualchrome1, isolated from a cosmopolitan green alga.</title>
        <authorList>
            <person name="Suzuki S."/>
            <person name="Kawachi M."/>
        </authorList>
    </citation>
    <scope>NUCLEOTIDE SEQUENCE</scope>
    <source>
        <strain evidence="8">NIES 2893</strain>
    </source>
</reference>
<dbReference type="GO" id="GO:0031418">
    <property type="term" value="F:L-ascorbic acid binding"/>
    <property type="evidence" value="ECO:0007669"/>
    <property type="project" value="UniProtKB-KW"/>
</dbReference>
<keyword evidence="6" id="KW-0408">Iron</keyword>
<evidence type="ECO:0000313" key="8">
    <source>
        <dbReference type="EMBL" id="GHP11320.1"/>
    </source>
</evidence>
<keyword evidence="9" id="KW-1185">Reference proteome</keyword>
<organism evidence="8 9">
    <name type="scientific">Pycnococcus provasolii</name>
    <dbReference type="NCBI Taxonomy" id="41880"/>
    <lineage>
        <taxon>Eukaryota</taxon>
        <taxon>Viridiplantae</taxon>
        <taxon>Chlorophyta</taxon>
        <taxon>Pseudoscourfieldiophyceae</taxon>
        <taxon>Pseudoscourfieldiales</taxon>
        <taxon>Pycnococcaceae</taxon>
        <taxon>Pycnococcus</taxon>
    </lineage>
</organism>
<dbReference type="OrthoDB" id="76265at2759"/>
<dbReference type="Pfam" id="PF13640">
    <property type="entry name" value="2OG-FeII_Oxy_3"/>
    <property type="match status" value="1"/>
</dbReference>
<feature type="domain" description="Fe2OG dioxygenase" evidence="7">
    <location>
        <begin position="99"/>
        <end position="201"/>
    </location>
</feature>
<dbReference type="InterPro" id="IPR051559">
    <property type="entry name" value="HIF_prolyl_hydroxylases"/>
</dbReference>
<comment type="caution">
    <text evidence="8">The sequence shown here is derived from an EMBL/GenBank/DDBJ whole genome shotgun (WGS) entry which is preliminary data.</text>
</comment>
<dbReference type="AlphaFoldDB" id="A0A830HZR5"/>
<dbReference type="GO" id="GO:0071456">
    <property type="term" value="P:cellular response to hypoxia"/>
    <property type="evidence" value="ECO:0007669"/>
    <property type="project" value="TreeGrafter"/>
</dbReference>
<dbReference type="SMART" id="SM00702">
    <property type="entry name" value="P4Hc"/>
    <property type="match status" value="1"/>
</dbReference>
<evidence type="ECO:0000313" key="9">
    <source>
        <dbReference type="Proteomes" id="UP000660262"/>
    </source>
</evidence>
<dbReference type="InterPro" id="IPR005123">
    <property type="entry name" value="Oxoglu/Fe-dep_dioxygenase_dom"/>
</dbReference>
<dbReference type="PANTHER" id="PTHR12907:SF26">
    <property type="entry name" value="HIF PROLYL HYDROXYLASE, ISOFORM C"/>
    <property type="match status" value="1"/>
</dbReference>
<dbReference type="PROSITE" id="PS51471">
    <property type="entry name" value="FE2OG_OXY"/>
    <property type="match status" value="1"/>
</dbReference>
<dbReference type="Proteomes" id="UP000660262">
    <property type="component" value="Unassembled WGS sequence"/>
</dbReference>
<dbReference type="InterPro" id="IPR044862">
    <property type="entry name" value="Pro_4_hyd_alph_FE2OG_OXY"/>
</dbReference>
<evidence type="ECO:0000256" key="2">
    <source>
        <dbReference type="ARBA" id="ARBA00022723"/>
    </source>
</evidence>
<keyword evidence="5" id="KW-0560">Oxidoreductase</keyword>
<evidence type="ECO:0000256" key="1">
    <source>
        <dbReference type="ARBA" id="ARBA00001961"/>
    </source>
</evidence>
<evidence type="ECO:0000256" key="4">
    <source>
        <dbReference type="ARBA" id="ARBA00022964"/>
    </source>
</evidence>
<dbReference type="GO" id="GO:0008198">
    <property type="term" value="F:ferrous iron binding"/>
    <property type="evidence" value="ECO:0007669"/>
    <property type="project" value="TreeGrafter"/>
</dbReference>
<accession>A0A830HZR5</accession>
<protein>
    <recommendedName>
        <fullName evidence="7">Fe2OG dioxygenase domain-containing protein</fullName>
    </recommendedName>
</protein>
<keyword evidence="3" id="KW-0847">Vitamin C</keyword>
<dbReference type="PANTHER" id="PTHR12907">
    <property type="entry name" value="EGL NINE HOMOLOG-RELATED"/>
    <property type="match status" value="1"/>
</dbReference>
<gene>
    <name evidence="8" type="ORF">PPROV_001004800</name>
</gene>
<dbReference type="GO" id="GO:0031543">
    <property type="term" value="F:peptidyl-proline dioxygenase activity"/>
    <property type="evidence" value="ECO:0007669"/>
    <property type="project" value="TreeGrafter"/>
</dbReference>
<dbReference type="Gene3D" id="2.60.120.620">
    <property type="entry name" value="q2cbj1_9rhob like domain"/>
    <property type="match status" value="1"/>
</dbReference>
<dbReference type="EMBL" id="BNJQ01000034">
    <property type="protein sequence ID" value="GHP11320.1"/>
    <property type="molecule type" value="Genomic_DNA"/>
</dbReference>
<evidence type="ECO:0000256" key="6">
    <source>
        <dbReference type="ARBA" id="ARBA00023004"/>
    </source>
</evidence>